<evidence type="ECO:0000259" key="2">
    <source>
        <dbReference type="PROSITE" id="PS50195"/>
    </source>
</evidence>
<accession>A0A2P7YSF1</accession>
<gene>
    <name evidence="3" type="ORF">C7M61_002200</name>
</gene>
<dbReference type="Gene3D" id="3.30.1520.10">
    <property type="entry name" value="Phox-like domain"/>
    <property type="match status" value="1"/>
</dbReference>
<sequence>MTSLDFIDSFSPAQEHFLRKALLESCVKKELHWLSVPNSVLLLGPPFRLINPPKDIDMPILRHFYLNYVKTFPLIASNPEMDQIEFWRDTVHPFVDSFNEKRILDSIERKELITKRHQINTRLLLLLILFYNSMIVSKKEFQYLDSDHLKDSDKGKLDKLSRNPNAAHQSFDAFQGTRSLKDYDHMVYSNNINVNIVAVDLINVDANAAKGGWLQLWKPVEQKRKLHYLFVLQVTTRDGSAGNYTYKSHFISKLYLDFKRLETDLKKKYPGLMTTDITKLPRKLKHDGGHADDDDGERRSLLDSSRSLASKATKADLKYQREKLRLALRGYIATLLAKPEIAHCDVLRAFLSDPKRNFQELLPSQEEDYALRMELEKRRLMTQIEFQEETAKSVYELSKRFEQFKAELLENPELLSQIFEEFSKTQSLEEVSPLLRTFFEWCKLEIAATLYQVFLSQDNSSEWFRKCLKFHKMFPYSVCYGILKYTNPVKVMTRMVDVLLVSMPTVSVPWASSEKKKVNNLLSMIFVMLLDEDLQDYLKERAKLLEEAPLNDPAFQPFIERITSYVSSHDVEVADEIKEESLAKDEHLLMTIFQTSKLEPKLTAKDIETFKKVEAAYEKYQSMDEHKQADEAAAFVALQQLWQLEVRSRDKELMKQLWKEPELTKLIKKFLVVFYNPLMTVMKQCGIHTAFRDFQTFMDDLMAELKELDEGGIYFTSPVEIFNRFKALLNKHERSFWRILRDLYLKDDKKIFHGLITWIESFLVALRRKNVAPELVMVDFGKMAPQEPVDAAVLENQVNNRMEATMEKRRIIREYLEKQAHKDKETEGVSKDQAAINARWEKLNNGVFEVDNGGLGFDGEDYDELELAKLGDLEKGDQEAQLLLRDLARFDKAMDQNVLEIEKLAPCMHFQIHEILDGLPMDPRLEQATKRLSKN</sequence>
<dbReference type="InterPro" id="IPR001683">
    <property type="entry name" value="PX_dom"/>
</dbReference>
<dbReference type="STRING" id="418784.A0A2P7YSF1"/>
<dbReference type="PANTHER" id="PTHR47185">
    <property type="entry name" value="PX DOMAIN-CONTAINING PROTEIN YPR097W"/>
    <property type="match status" value="1"/>
</dbReference>
<keyword evidence="4" id="KW-1185">Reference proteome</keyword>
<dbReference type="InterPro" id="IPR024554">
    <property type="entry name" value="LEC1-like_C"/>
</dbReference>
<dbReference type="InterPro" id="IPR024555">
    <property type="entry name" value="PX-associated"/>
</dbReference>
<dbReference type="EMBL" id="PYFQ01000004">
    <property type="protein sequence ID" value="PSK38895.1"/>
    <property type="molecule type" value="Genomic_DNA"/>
</dbReference>
<evidence type="ECO:0000256" key="1">
    <source>
        <dbReference type="SAM" id="MobiDB-lite"/>
    </source>
</evidence>
<dbReference type="PROSITE" id="PS50195">
    <property type="entry name" value="PX"/>
    <property type="match status" value="1"/>
</dbReference>
<dbReference type="OrthoDB" id="2117459at2759"/>
<dbReference type="InterPro" id="IPR047168">
    <property type="entry name" value="LEC1-like"/>
</dbReference>
<proteinExistence type="predicted"/>
<dbReference type="RefSeq" id="XP_024714081.1">
    <property type="nucleotide sequence ID" value="XM_024857582.1"/>
</dbReference>
<dbReference type="AlphaFoldDB" id="A0A2P7YSF1"/>
<dbReference type="SUPFAM" id="SSF64268">
    <property type="entry name" value="PX domain"/>
    <property type="match status" value="1"/>
</dbReference>
<dbReference type="GeneID" id="36565589"/>
<dbReference type="CDD" id="cd06869">
    <property type="entry name" value="PX_UP2_fungi"/>
    <property type="match status" value="1"/>
</dbReference>
<protein>
    <recommendedName>
        <fullName evidence="2">PX domain-containing protein</fullName>
    </recommendedName>
</protein>
<feature type="domain" description="PX" evidence="2">
    <location>
        <begin position="208"/>
        <end position="358"/>
    </location>
</feature>
<dbReference type="Pfam" id="PF12825">
    <property type="entry name" value="DUF3818"/>
    <property type="match status" value="1"/>
</dbReference>
<dbReference type="VEuPathDB" id="FungiDB:C7M61_002200"/>
<dbReference type="GO" id="GO:0035091">
    <property type="term" value="F:phosphatidylinositol binding"/>
    <property type="evidence" value="ECO:0007669"/>
    <property type="project" value="InterPro"/>
</dbReference>
<feature type="compositionally biased region" description="Basic and acidic residues" evidence="1">
    <location>
        <begin position="286"/>
        <end position="301"/>
    </location>
</feature>
<dbReference type="Proteomes" id="UP000241107">
    <property type="component" value="Unassembled WGS sequence"/>
</dbReference>
<reference evidence="3 4" key="1">
    <citation type="submission" date="2018-03" db="EMBL/GenBank/DDBJ databases">
        <title>Candida pseudohaemulonii genome assembly and annotation.</title>
        <authorList>
            <person name="Munoz J.F."/>
            <person name="Gade L.G."/>
            <person name="Chow N.A."/>
            <person name="Litvintseva A.P."/>
            <person name="Loparev V.N."/>
            <person name="Cuomo C.A."/>
        </authorList>
    </citation>
    <scope>NUCLEOTIDE SEQUENCE [LARGE SCALE GENOMIC DNA]</scope>
    <source>
        <strain evidence="3 4">B12108</strain>
    </source>
</reference>
<comment type="caution">
    <text evidence="3">The sequence shown here is derived from an EMBL/GenBank/DDBJ whole genome shotgun (WGS) entry which is preliminary data.</text>
</comment>
<dbReference type="Pfam" id="PF00787">
    <property type="entry name" value="PX"/>
    <property type="match status" value="1"/>
</dbReference>
<organism evidence="3 4">
    <name type="scientific">Candidozyma pseudohaemuli</name>
    <dbReference type="NCBI Taxonomy" id="418784"/>
    <lineage>
        <taxon>Eukaryota</taxon>
        <taxon>Fungi</taxon>
        <taxon>Dikarya</taxon>
        <taxon>Ascomycota</taxon>
        <taxon>Saccharomycotina</taxon>
        <taxon>Pichiomycetes</taxon>
        <taxon>Metschnikowiaceae</taxon>
        <taxon>Candidozyma</taxon>
    </lineage>
</organism>
<evidence type="ECO:0000313" key="4">
    <source>
        <dbReference type="Proteomes" id="UP000241107"/>
    </source>
</evidence>
<feature type="region of interest" description="Disordered" evidence="1">
    <location>
        <begin position="283"/>
        <end position="305"/>
    </location>
</feature>
<dbReference type="PANTHER" id="PTHR47185:SF1">
    <property type="entry name" value="PX DOMAIN-CONTAINING PROTEIN YPR097W"/>
    <property type="match status" value="1"/>
</dbReference>
<evidence type="ECO:0000313" key="3">
    <source>
        <dbReference type="EMBL" id="PSK38895.1"/>
    </source>
</evidence>
<dbReference type="Pfam" id="PF12828">
    <property type="entry name" value="PXB"/>
    <property type="match status" value="1"/>
</dbReference>
<name>A0A2P7YSF1_9ASCO</name>
<dbReference type="InterPro" id="IPR036871">
    <property type="entry name" value="PX_dom_sf"/>
</dbReference>